<proteinExistence type="predicted"/>
<dbReference type="Proteomes" id="UP001223420">
    <property type="component" value="Unassembled WGS sequence"/>
</dbReference>
<reference evidence="1" key="1">
    <citation type="submission" date="2023-07" db="EMBL/GenBank/DDBJ databases">
        <title>Genomic Encyclopedia of Type Strains, Phase IV (KMG-IV): sequencing the most valuable type-strain genomes for metagenomic binning, comparative biology and taxonomic classification.</title>
        <authorList>
            <person name="Goeker M."/>
        </authorList>
    </citation>
    <scope>NUCLEOTIDE SEQUENCE</scope>
    <source>
        <strain evidence="1">DSM 19569</strain>
    </source>
</reference>
<sequence>MTRYRCIPIDAAVADRFRRSGRDDFDNLLRRVTATGAGGFPCRRCLLCAEPGAPMLLGSYDLGRPRGIYWTPSPIFLHAQPCPGFEAADVVAPIIRANALVSVRAYDAEDLCLYDLGHVCPGAEVDAPLLRALDDPRTAFVNVHTARPGCLLSRVERVAARSSAAP</sequence>
<gene>
    <name evidence="1" type="ORF">QO001_002516</name>
</gene>
<accession>A0AAJ1TUF5</accession>
<dbReference type="Pfam" id="PF06718">
    <property type="entry name" value="DUF1203"/>
    <property type="match status" value="1"/>
</dbReference>
<evidence type="ECO:0000313" key="2">
    <source>
        <dbReference type="Proteomes" id="UP001223420"/>
    </source>
</evidence>
<dbReference type="AlphaFoldDB" id="A0AAJ1TUF5"/>
<comment type="caution">
    <text evidence="1">The sequence shown here is derived from an EMBL/GenBank/DDBJ whole genome shotgun (WGS) entry which is preliminary data.</text>
</comment>
<dbReference type="RefSeq" id="WP_230368202.1">
    <property type="nucleotide sequence ID" value="NZ_JAJALK010000023.1"/>
</dbReference>
<organism evidence="1 2">
    <name type="scientific">Methylobacterium brachiatum</name>
    <dbReference type="NCBI Taxonomy" id="269660"/>
    <lineage>
        <taxon>Bacteria</taxon>
        <taxon>Pseudomonadati</taxon>
        <taxon>Pseudomonadota</taxon>
        <taxon>Alphaproteobacteria</taxon>
        <taxon>Hyphomicrobiales</taxon>
        <taxon>Methylobacteriaceae</taxon>
        <taxon>Methylobacterium</taxon>
    </lineage>
</organism>
<protein>
    <recommendedName>
        <fullName evidence="3">DUF1203 domain-containing protein</fullName>
    </recommendedName>
</protein>
<dbReference type="InterPro" id="IPR009593">
    <property type="entry name" value="DUF1203"/>
</dbReference>
<evidence type="ECO:0008006" key="3">
    <source>
        <dbReference type="Google" id="ProtNLM"/>
    </source>
</evidence>
<dbReference type="PIRSF" id="PIRSF034110">
    <property type="entry name" value="DUF1203"/>
    <property type="match status" value="1"/>
</dbReference>
<dbReference type="EMBL" id="JAUSWL010000004">
    <property type="protein sequence ID" value="MDQ0543587.1"/>
    <property type="molecule type" value="Genomic_DNA"/>
</dbReference>
<name>A0AAJ1TUF5_9HYPH</name>
<evidence type="ECO:0000313" key="1">
    <source>
        <dbReference type="EMBL" id="MDQ0543587.1"/>
    </source>
</evidence>